<keyword evidence="2" id="KW-1185">Reference proteome</keyword>
<organism evidence="1 2">
    <name type="scientific">Protopolystoma xenopodis</name>
    <dbReference type="NCBI Taxonomy" id="117903"/>
    <lineage>
        <taxon>Eukaryota</taxon>
        <taxon>Metazoa</taxon>
        <taxon>Spiralia</taxon>
        <taxon>Lophotrochozoa</taxon>
        <taxon>Platyhelminthes</taxon>
        <taxon>Monogenea</taxon>
        <taxon>Polyopisthocotylea</taxon>
        <taxon>Polystomatidea</taxon>
        <taxon>Polystomatidae</taxon>
        <taxon>Protopolystoma</taxon>
    </lineage>
</organism>
<dbReference type="AlphaFoldDB" id="A0A448X842"/>
<evidence type="ECO:0000313" key="2">
    <source>
        <dbReference type="Proteomes" id="UP000784294"/>
    </source>
</evidence>
<accession>A0A448X842</accession>
<dbReference type="Proteomes" id="UP000784294">
    <property type="component" value="Unassembled WGS sequence"/>
</dbReference>
<comment type="caution">
    <text evidence="1">The sequence shown here is derived from an EMBL/GenBank/DDBJ whole genome shotgun (WGS) entry which is preliminary data.</text>
</comment>
<evidence type="ECO:0000313" key="1">
    <source>
        <dbReference type="EMBL" id="VEL30530.1"/>
    </source>
</evidence>
<reference evidence="1" key="1">
    <citation type="submission" date="2018-11" db="EMBL/GenBank/DDBJ databases">
        <authorList>
            <consortium name="Pathogen Informatics"/>
        </authorList>
    </citation>
    <scope>NUCLEOTIDE SEQUENCE</scope>
</reference>
<proteinExistence type="predicted"/>
<protein>
    <submittedName>
        <fullName evidence="1">Uncharacterized protein</fullName>
    </submittedName>
</protein>
<name>A0A448X842_9PLAT</name>
<gene>
    <name evidence="1" type="ORF">PXEA_LOCUS23970</name>
</gene>
<dbReference type="EMBL" id="CAAALY010112977">
    <property type="protein sequence ID" value="VEL30530.1"/>
    <property type="molecule type" value="Genomic_DNA"/>
</dbReference>
<sequence length="125" mass="14330">MDEIDELVAPETDRQWHAVRQSELVGLPDQLSRHSNSGCLAGLWSFLPRRTASKWDSSIDEKVHQFDYARLAITAFSHNPSHQRLDGTRAQLVLAQRIVSPRALARSECQRRRRLAGFAFLCWDC</sequence>